<feature type="domain" description="PIN" evidence="9">
    <location>
        <begin position="10"/>
        <end position="128"/>
    </location>
</feature>
<dbReference type="PANTHER" id="PTHR33653">
    <property type="entry name" value="RIBONUCLEASE VAPC2"/>
    <property type="match status" value="1"/>
</dbReference>
<dbReference type="EC" id="3.1.-.-" evidence="8"/>
<accession>A0A660L2X5</accession>
<dbReference type="AlphaFoldDB" id="A0A660L2X5"/>
<keyword evidence="2 8" id="KW-1277">Toxin-antitoxin system</keyword>
<dbReference type="PANTHER" id="PTHR33653:SF1">
    <property type="entry name" value="RIBONUCLEASE VAPC2"/>
    <property type="match status" value="1"/>
</dbReference>
<dbReference type="Pfam" id="PF01850">
    <property type="entry name" value="PIN"/>
    <property type="match status" value="1"/>
</dbReference>
<evidence type="ECO:0000256" key="4">
    <source>
        <dbReference type="ARBA" id="ARBA00022723"/>
    </source>
</evidence>
<dbReference type="HAMAP" id="MF_00265">
    <property type="entry name" value="VapC_Nob1"/>
    <property type="match status" value="1"/>
</dbReference>
<keyword evidence="6 8" id="KW-0460">Magnesium</keyword>
<keyword evidence="3 8" id="KW-0540">Nuclease</keyword>
<dbReference type="Proteomes" id="UP000278962">
    <property type="component" value="Unassembled WGS sequence"/>
</dbReference>
<name>A0A660L2X5_9ACTN</name>
<evidence type="ECO:0000313" key="10">
    <source>
        <dbReference type="EMBL" id="RKQ88351.1"/>
    </source>
</evidence>
<dbReference type="GO" id="GO:0016787">
    <property type="term" value="F:hydrolase activity"/>
    <property type="evidence" value="ECO:0007669"/>
    <property type="project" value="UniProtKB-KW"/>
</dbReference>
<sequence>MSDATVSHGLLDTSVVIDLGLIDPAHLPERISVSALTMAELAAGPHATDDPVERARRQDRLQRAESTFDPLPFDADAARAYGRIYASVVAAGRKARGRRAVDLLIAATALAHGLTLYTRNPDDFAHLDDVRVISVEAA</sequence>
<reference evidence="10 11" key="1">
    <citation type="submission" date="2018-10" db="EMBL/GenBank/DDBJ databases">
        <title>Genomic Encyclopedia of Archaeal and Bacterial Type Strains, Phase II (KMG-II): from individual species to whole genera.</title>
        <authorList>
            <person name="Goeker M."/>
        </authorList>
    </citation>
    <scope>NUCLEOTIDE SEQUENCE [LARGE SCALE GENOMIC DNA]</scope>
    <source>
        <strain evidence="10 11">DSM 14954</strain>
    </source>
</reference>
<evidence type="ECO:0000256" key="7">
    <source>
        <dbReference type="ARBA" id="ARBA00038093"/>
    </source>
</evidence>
<dbReference type="SUPFAM" id="SSF88723">
    <property type="entry name" value="PIN domain-like"/>
    <property type="match status" value="1"/>
</dbReference>
<evidence type="ECO:0000256" key="8">
    <source>
        <dbReference type="HAMAP-Rule" id="MF_00265"/>
    </source>
</evidence>
<feature type="binding site" evidence="8">
    <location>
        <position position="12"/>
    </location>
    <ligand>
        <name>Mg(2+)</name>
        <dbReference type="ChEBI" id="CHEBI:18420"/>
    </ligand>
</feature>
<evidence type="ECO:0000259" key="9">
    <source>
        <dbReference type="Pfam" id="PF01850"/>
    </source>
</evidence>
<keyword evidence="8" id="KW-0800">Toxin</keyword>
<dbReference type="InterPro" id="IPR002716">
    <property type="entry name" value="PIN_dom"/>
</dbReference>
<comment type="function">
    <text evidence="8">Toxic component of a toxin-antitoxin (TA) system. An RNase.</text>
</comment>
<dbReference type="Gene3D" id="3.40.50.1010">
    <property type="entry name" value="5'-nuclease"/>
    <property type="match status" value="1"/>
</dbReference>
<gene>
    <name evidence="8" type="primary">vapC</name>
    <name evidence="10" type="ORF">C8N24_6393</name>
</gene>
<keyword evidence="4 8" id="KW-0479">Metal-binding</keyword>
<evidence type="ECO:0000256" key="6">
    <source>
        <dbReference type="ARBA" id="ARBA00022842"/>
    </source>
</evidence>
<comment type="cofactor">
    <cofactor evidence="1 8">
        <name>Mg(2+)</name>
        <dbReference type="ChEBI" id="CHEBI:18420"/>
    </cofactor>
</comment>
<evidence type="ECO:0000313" key="11">
    <source>
        <dbReference type="Proteomes" id="UP000278962"/>
    </source>
</evidence>
<protein>
    <recommendedName>
        <fullName evidence="8">Ribonuclease VapC</fullName>
        <shortName evidence="8">RNase VapC</shortName>
        <ecNumber evidence="8">3.1.-.-</ecNumber>
    </recommendedName>
    <alternativeName>
        <fullName evidence="8">Toxin VapC</fullName>
    </alternativeName>
</protein>
<evidence type="ECO:0000256" key="3">
    <source>
        <dbReference type="ARBA" id="ARBA00022722"/>
    </source>
</evidence>
<evidence type="ECO:0000256" key="5">
    <source>
        <dbReference type="ARBA" id="ARBA00022801"/>
    </source>
</evidence>
<evidence type="ECO:0000256" key="2">
    <source>
        <dbReference type="ARBA" id="ARBA00022649"/>
    </source>
</evidence>
<dbReference type="EMBL" id="RBIL01000002">
    <property type="protein sequence ID" value="RKQ88351.1"/>
    <property type="molecule type" value="Genomic_DNA"/>
</dbReference>
<dbReference type="RefSeq" id="WP_121257794.1">
    <property type="nucleotide sequence ID" value="NZ_RBIL01000002.1"/>
</dbReference>
<dbReference type="CDD" id="cd18732">
    <property type="entry name" value="PIN_MtVapC4-C5_like"/>
    <property type="match status" value="1"/>
</dbReference>
<keyword evidence="11" id="KW-1185">Reference proteome</keyword>
<feature type="binding site" evidence="8">
    <location>
        <position position="102"/>
    </location>
    <ligand>
        <name>Mg(2+)</name>
        <dbReference type="ChEBI" id="CHEBI:18420"/>
    </ligand>
</feature>
<comment type="similarity">
    <text evidence="7 8">Belongs to the PINc/VapC protein family.</text>
</comment>
<dbReference type="GO" id="GO:0090729">
    <property type="term" value="F:toxin activity"/>
    <property type="evidence" value="ECO:0007669"/>
    <property type="project" value="UniProtKB-KW"/>
</dbReference>
<dbReference type="InterPro" id="IPR022907">
    <property type="entry name" value="VapC_family"/>
</dbReference>
<dbReference type="InterPro" id="IPR050556">
    <property type="entry name" value="Type_II_TA_system_RNase"/>
</dbReference>
<evidence type="ECO:0000256" key="1">
    <source>
        <dbReference type="ARBA" id="ARBA00001946"/>
    </source>
</evidence>
<proteinExistence type="inferred from homology"/>
<comment type="caution">
    <text evidence="10">The sequence shown here is derived from an EMBL/GenBank/DDBJ whole genome shotgun (WGS) entry which is preliminary data.</text>
</comment>
<keyword evidence="5 8" id="KW-0378">Hydrolase</keyword>
<dbReference type="OrthoDB" id="3257696at2"/>
<dbReference type="GO" id="GO:0000287">
    <property type="term" value="F:magnesium ion binding"/>
    <property type="evidence" value="ECO:0007669"/>
    <property type="project" value="UniProtKB-UniRule"/>
</dbReference>
<organism evidence="10 11">
    <name type="scientific">Solirubrobacter pauli</name>
    <dbReference type="NCBI Taxonomy" id="166793"/>
    <lineage>
        <taxon>Bacteria</taxon>
        <taxon>Bacillati</taxon>
        <taxon>Actinomycetota</taxon>
        <taxon>Thermoleophilia</taxon>
        <taxon>Solirubrobacterales</taxon>
        <taxon>Solirubrobacteraceae</taxon>
        <taxon>Solirubrobacter</taxon>
    </lineage>
</organism>
<dbReference type="GO" id="GO:0004540">
    <property type="term" value="F:RNA nuclease activity"/>
    <property type="evidence" value="ECO:0007669"/>
    <property type="project" value="InterPro"/>
</dbReference>
<dbReference type="InterPro" id="IPR029060">
    <property type="entry name" value="PIN-like_dom_sf"/>
</dbReference>